<protein>
    <submittedName>
        <fullName evidence="1">Uncharacterized protein</fullName>
    </submittedName>
</protein>
<dbReference type="EMBL" id="CAKOFQ010007227">
    <property type="protein sequence ID" value="CAH1995423.1"/>
    <property type="molecule type" value="Genomic_DNA"/>
</dbReference>
<reference evidence="1" key="1">
    <citation type="submission" date="2022-03" db="EMBL/GenBank/DDBJ databases">
        <authorList>
            <person name="Sayadi A."/>
        </authorList>
    </citation>
    <scope>NUCLEOTIDE SEQUENCE</scope>
</reference>
<gene>
    <name evidence="1" type="ORF">ACAOBT_LOCUS22593</name>
</gene>
<accession>A0A9P0LKN5</accession>
<dbReference type="Proteomes" id="UP001152888">
    <property type="component" value="Unassembled WGS sequence"/>
</dbReference>
<keyword evidence="2" id="KW-1185">Reference proteome</keyword>
<proteinExistence type="predicted"/>
<organism evidence="1 2">
    <name type="scientific">Acanthoscelides obtectus</name>
    <name type="common">Bean weevil</name>
    <name type="synonym">Bruchus obtectus</name>
    <dbReference type="NCBI Taxonomy" id="200917"/>
    <lineage>
        <taxon>Eukaryota</taxon>
        <taxon>Metazoa</taxon>
        <taxon>Ecdysozoa</taxon>
        <taxon>Arthropoda</taxon>
        <taxon>Hexapoda</taxon>
        <taxon>Insecta</taxon>
        <taxon>Pterygota</taxon>
        <taxon>Neoptera</taxon>
        <taxon>Endopterygota</taxon>
        <taxon>Coleoptera</taxon>
        <taxon>Polyphaga</taxon>
        <taxon>Cucujiformia</taxon>
        <taxon>Chrysomeloidea</taxon>
        <taxon>Chrysomelidae</taxon>
        <taxon>Bruchinae</taxon>
        <taxon>Bruchini</taxon>
        <taxon>Acanthoscelides</taxon>
    </lineage>
</organism>
<evidence type="ECO:0000313" key="1">
    <source>
        <dbReference type="EMBL" id="CAH1995423.1"/>
    </source>
</evidence>
<name>A0A9P0LKN5_ACAOB</name>
<evidence type="ECO:0000313" key="2">
    <source>
        <dbReference type="Proteomes" id="UP001152888"/>
    </source>
</evidence>
<sequence>MKRMIFTCNGETWRVVLAVSESASIMEESHRNKAIELLMTNR</sequence>
<comment type="caution">
    <text evidence="1">The sequence shown here is derived from an EMBL/GenBank/DDBJ whole genome shotgun (WGS) entry which is preliminary data.</text>
</comment>
<dbReference type="AlphaFoldDB" id="A0A9P0LKN5"/>